<dbReference type="EMBL" id="BLXZ01000006">
    <property type="protein sequence ID" value="GFO69524.1"/>
    <property type="molecule type" value="Genomic_DNA"/>
</dbReference>
<accession>A0A6V8NCB8</accession>
<sequence>MRAFTVCLVFVVLLIAVPVVAVMDGDIFYSKFRSAVLQSQIKTVVAVARFPFEVRGTDDNVRHYDESGFRKIFGELLAQKELVLTKGQVVELTMYEVLKEKENLAAHDYLNKDFIRVGDFEFQLLDGKWRFTGAYLN</sequence>
<evidence type="ECO:0000313" key="1">
    <source>
        <dbReference type="EMBL" id="GFO69524.1"/>
    </source>
</evidence>
<reference evidence="2" key="1">
    <citation type="submission" date="2020-06" db="EMBL/GenBank/DDBJ databases">
        <title>Draft genomic sequecing of Geomonas sp. Red745.</title>
        <authorList>
            <person name="Itoh H."/>
            <person name="Xu Z.X."/>
            <person name="Ushijima N."/>
            <person name="Masuda Y."/>
            <person name="Shiratori Y."/>
            <person name="Senoo K."/>
        </authorList>
    </citation>
    <scope>NUCLEOTIDE SEQUENCE [LARGE SCALE GENOMIC DNA]</scope>
    <source>
        <strain evidence="2">Red745</strain>
    </source>
</reference>
<dbReference type="AlphaFoldDB" id="A0A6V8NCB8"/>
<dbReference type="RefSeq" id="WP_183362098.1">
    <property type="nucleotide sequence ID" value="NZ_BLXZ01000006.1"/>
</dbReference>
<evidence type="ECO:0000313" key="2">
    <source>
        <dbReference type="Proteomes" id="UP000587586"/>
    </source>
</evidence>
<proteinExistence type="predicted"/>
<gene>
    <name evidence="1" type="ORF">GMLC_31030</name>
</gene>
<organism evidence="1 2">
    <name type="scientific">Geomonas limicola</name>
    <dbReference type="NCBI Taxonomy" id="2740186"/>
    <lineage>
        <taxon>Bacteria</taxon>
        <taxon>Pseudomonadati</taxon>
        <taxon>Thermodesulfobacteriota</taxon>
        <taxon>Desulfuromonadia</taxon>
        <taxon>Geobacterales</taxon>
        <taxon>Geobacteraceae</taxon>
        <taxon>Geomonas</taxon>
    </lineage>
</organism>
<keyword evidence="2" id="KW-1185">Reference proteome</keyword>
<dbReference type="Proteomes" id="UP000587586">
    <property type="component" value="Unassembled WGS sequence"/>
</dbReference>
<comment type="caution">
    <text evidence="1">The sequence shown here is derived from an EMBL/GenBank/DDBJ whole genome shotgun (WGS) entry which is preliminary data.</text>
</comment>
<protein>
    <submittedName>
        <fullName evidence="1">Uncharacterized protein</fullName>
    </submittedName>
</protein>
<name>A0A6V8NCB8_9BACT</name>